<feature type="transmembrane region" description="Helical" evidence="5">
    <location>
        <begin position="220"/>
        <end position="242"/>
    </location>
</feature>
<evidence type="ECO:0000259" key="6">
    <source>
        <dbReference type="Pfam" id="PF00462"/>
    </source>
</evidence>
<reference evidence="9" key="1">
    <citation type="journal article" date="2019" name="Int. J. Syst. Evol. Microbiol.">
        <title>The Global Catalogue of Microorganisms (GCM) 10K type strain sequencing project: providing services to taxonomists for standard genome sequencing and annotation.</title>
        <authorList>
            <consortium name="The Broad Institute Genomics Platform"/>
            <consortium name="The Broad Institute Genome Sequencing Center for Infectious Disease"/>
            <person name="Wu L."/>
            <person name="Ma J."/>
        </authorList>
    </citation>
    <scope>NUCLEOTIDE SEQUENCE [LARGE SCALE GENOMIC DNA]</scope>
    <source>
        <strain evidence="9">JCM 16545</strain>
    </source>
</reference>
<keyword evidence="9" id="KW-1185">Reference proteome</keyword>
<feature type="domain" description="Glutaredoxin" evidence="6">
    <location>
        <begin position="15"/>
        <end position="66"/>
    </location>
</feature>
<proteinExistence type="predicted"/>
<dbReference type="PROSITE" id="PS51354">
    <property type="entry name" value="GLUTAREDOXIN_2"/>
    <property type="match status" value="1"/>
</dbReference>
<evidence type="ECO:0000259" key="7">
    <source>
        <dbReference type="Pfam" id="PF07291"/>
    </source>
</evidence>
<evidence type="ECO:0000256" key="1">
    <source>
        <dbReference type="ARBA" id="ARBA00004141"/>
    </source>
</evidence>
<comment type="subcellular location">
    <subcellularLocation>
        <location evidence="1">Membrane</location>
        <topology evidence="1">Multi-pass membrane protein</topology>
    </subcellularLocation>
</comment>
<evidence type="ECO:0000256" key="2">
    <source>
        <dbReference type="ARBA" id="ARBA00022692"/>
    </source>
</evidence>
<dbReference type="CDD" id="cd02066">
    <property type="entry name" value="GRX_family"/>
    <property type="match status" value="1"/>
</dbReference>
<name>A0ABW5E4I8_9BACT</name>
<dbReference type="RefSeq" id="WP_377093509.1">
    <property type="nucleotide sequence ID" value="NZ_JBHSJM010000001.1"/>
</dbReference>
<keyword evidence="4 5" id="KW-0472">Membrane</keyword>
<dbReference type="Proteomes" id="UP001597297">
    <property type="component" value="Unassembled WGS sequence"/>
</dbReference>
<feature type="transmembrane region" description="Helical" evidence="5">
    <location>
        <begin position="115"/>
        <end position="134"/>
    </location>
</feature>
<dbReference type="Pfam" id="PF00462">
    <property type="entry name" value="Glutaredoxin"/>
    <property type="match status" value="1"/>
</dbReference>
<comment type="caution">
    <text evidence="8">The sequence shown here is derived from an EMBL/GenBank/DDBJ whole genome shotgun (WGS) entry which is preliminary data.</text>
</comment>
<organism evidence="8 9">
    <name type="scientific">Rubritalea spongiae</name>
    <dbReference type="NCBI Taxonomy" id="430797"/>
    <lineage>
        <taxon>Bacteria</taxon>
        <taxon>Pseudomonadati</taxon>
        <taxon>Verrucomicrobiota</taxon>
        <taxon>Verrucomicrobiia</taxon>
        <taxon>Verrucomicrobiales</taxon>
        <taxon>Rubritaleaceae</taxon>
        <taxon>Rubritalea</taxon>
    </lineage>
</organism>
<keyword evidence="3 5" id="KW-1133">Transmembrane helix</keyword>
<keyword evidence="2 5" id="KW-0812">Transmembrane</keyword>
<evidence type="ECO:0000313" key="8">
    <source>
        <dbReference type="EMBL" id="MFD2277546.1"/>
    </source>
</evidence>
<protein>
    <submittedName>
        <fullName evidence="8">Glutaredoxin family protein</fullName>
    </submittedName>
</protein>
<dbReference type="SUPFAM" id="SSF52833">
    <property type="entry name" value="Thioredoxin-like"/>
    <property type="match status" value="1"/>
</dbReference>
<dbReference type="Gene3D" id="3.40.30.10">
    <property type="entry name" value="Glutaredoxin"/>
    <property type="match status" value="1"/>
</dbReference>
<dbReference type="Pfam" id="PF07291">
    <property type="entry name" value="MauE"/>
    <property type="match status" value="1"/>
</dbReference>
<evidence type="ECO:0000313" key="9">
    <source>
        <dbReference type="Proteomes" id="UP001597297"/>
    </source>
</evidence>
<evidence type="ECO:0000256" key="5">
    <source>
        <dbReference type="SAM" id="Phobius"/>
    </source>
</evidence>
<gene>
    <name evidence="8" type="ORF">ACFSQZ_13810</name>
</gene>
<dbReference type="InterPro" id="IPR002109">
    <property type="entry name" value="Glutaredoxin"/>
</dbReference>
<dbReference type="InterPro" id="IPR009908">
    <property type="entry name" value="Methylamine_util_MauE"/>
</dbReference>
<dbReference type="EMBL" id="JBHUJC010000042">
    <property type="protein sequence ID" value="MFD2277546.1"/>
    <property type="molecule type" value="Genomic_DNA"/>
</dbReference>
<accession>A0ABW5E4I8</accession>
<evidence type="ECO:0000256" key="3">
    <source>
        <dbReference type="ARBA" id="ARBA00022989"/>
    </source>
</evidence>
<evidence type="ECO:0000256" key="4">
    <source>
        <dbReference type="ARBA" id="ARBA00023136"/>
    </source>
</evidence>
<sequence length="245" mass="27195">MDKKATIYRMVTPDHLCPWGIKGLDLLKRHGFEVEDHHLSSEAENEAYKKEHEYDETPQVFVNGEHLGGYDDLRNHLGLGPDPKEGETYQPVMAVFAVTSLMAIATLLSVENGFFVVRFVELFIAFSMCVLGMLKLQDLLSFATGFVQYDLFAQRYVPYSYVYPFVEAGAGVCMIMGIAVWVVAPITLLVSTIGAISVFKAVYVEKRSLSCACVGGGSSVPLGFISLTENLMMMAMAIWMVIKHL</sequence>
<feature type="transmembrane region" description="Helical" evidence="5">
    <location>
        <begin position="168"/>
        <end position="199"/>
    </location>
</feature>
<dbReference type="InterPro" id="IPR036249">
    <property type="entry name" value="Thioredoxin-like_sf"/>
</dbReference>
<feature type="domain" description="Methylamine utilisation protein MauE" evidence="7">
    <location>
        <begin position="116"/>
        <end position="242"/>
    </location>
</feature>